<feature type="region of interest" description="Disordered" evidence="10">
    <location>
        <begin position="1"/>
        <end position="31"/>
    </location>
</feature>
<evidence type="ECO:0000256" key="6">
    <source>
        <dbReference type="ARBA" id="ARBA00022892"/>
    </source>
</evidence>
<feature type="compositionally biased region" description="Polar residues" evidence="10">
    <location>
        <begin position="230"/>
        <end position="243"/>
    </location>
</feature>
<evidence type="ECO:0000313" key="13">
    <source>
        <dbReference type="Proteomes" id="UP001388673"/>
    </source>
</evidence>
<comment type="similarity">
    <text evidence="2">Belongs to the USE1 family.</text>
</comment>
<gene>
    <name evidence="12" type="ORF">IAR55_001883</name>
</gene>
<dbReference type="GO" id="GO:0006890">
    <property type="term" value="P:retrograde vesicle-mediated transport, Golgi to endoplasmic reticulum"/>
    <property type="evidence" value="ECO:0007669"/>
    <property type="project" value="TreeGrafter"/>
</dbReference>
<dbReference type="Proteomes" id="UP001388673">
    <property type="component" value="Unassembled WGS sequence"/>
</dbReference>
<dbReference type="GO" id="GO:0015031">
    <property type="term" value="P:protein transport"/>
    <property type="evidence" value="ECO:0007669"/>
    <property type="project" value="UniProtKB-KW"/>
</dbReference>
<keyword evidence="13" id="KW-1185">Reference proteome</keyword>
<dbReference type="GeneID" id="92179142"/>
<evidence type="ECO:0000256" key="1">
    <source>
        <dbReference type="ARBA" id="ARBA00004163"/>
    </source>
</evidence>
<keyword evidence="3" id="KW-0813">Transport</keyword>
<dbReference type="PANTHER" id="PTHR13050:SF7">
    <property type="entry name" value="VESICLE TRANSPORT PROTEIN USE1"/>
    <property type="match status" value="1"/>
</dbReference>
<dbReference type="GO" id="GO:0005484">
    <property type="term" value="F:SNAP receptor activity"/>
    <property type="evidence" value="ECO:0007669"/>
    <property type="project" value="TreeGrafter"/>
</dbReference>
<dbReference type="EMBL" id="JBCAWK010000003">
    <property type="protein sequence ID" value="KAK8864633.1"/>
    <property type="molecule type" value="Genomic_DNA"/>
</dbReference>
<reference evidence="12 13" key="1">
    <citation type="journal article" date="2024" name="bioRxiv">
        <title>Comparative genomics of Cryptococcus and Kwoniella reveals pathogenesis evolution and contrasting karyotype dynamics via intercentromeric recombination or chromosome fusion.</title>
        <authorList>
            <person name="Coelho M.A."/>
            <person name="David-Palma M."/>
            <person name="Shea T."/>
            <person name="Bowers K."/>
            <person name="McGinley-Smith S."/>
            <person name="Mohammad A.W."/>
            <person name="Gnirke A."/>
            <person name="Yurkov A.M."/>
            <person name="Nowrousian M."/>
            <person name="Sun S."/>
            <person name="Cuomo C.A."/>
            <person name="Heitman J."/>
        </authorList>
    </citation>
    <scope>NUCLEOTIDE SEQUENCE [LARGE SCALE GENOMIC DNA]</scope>
    <source>
        <strain evidence="12 13">CBS 13917</strain>
    </source>
</reference>
<name>A0AAW0Z3A3_9TREE</name>
<evidence type="ECO:0000256" key="9">
    <source>
        <dbReference type="ARBA" id="ARBA00023136"/>
    </source>
</evidence>
<dbReference type="RefSeq" id="XP_066804929.1">
    <property type="nucleotide sequence ID" value="XM_066945006.1"/>
</dbReference>
<proteinExistence type="inferred from homology"/>
<keyword evidence="4 11" id="KW-0812">Transmembrane</keyword>
<evidence type="ECO:0000256" key="3">
    <source>
        <dbReference type="ARBA" id="ARBA00022448"/>
    </source>
</evidence>
<keyword evidence="7" id="KW-0653">Protein transport</keyword>
<dbReference type="AlphaFoldDB" id="A0AAW0Z3A3"/>
<evidence type="ECO:0000256" key="5">
    <source>
        <dbReference type="ARBA" id="ARBA00022824"/>
    </source>
</evidence>
<feature type="region of interest" description="Disordered" evidence="10">
    <location>
        <begin position="222"/>
        <end position="282"/>
    </location>
</feature>
<evidence type="ECO:0000256" key="8">
    <source>
        <dbReference type="ARBA" id="ARBA00022989"/>
    </source>
</evidence>
<dbReference type="InterPro" id="IPR019150">
    <property type="entry name" value="Vesicle_transport_protein_Use1"/>
</dbReference>
<comment type="caution">
    <text evidence="12">The sequence shown here is derived from an EMBL/GenBank/DDBJ whole genome shotgun (WGS) entry which is preliminary data.</text>
</comment>
<keyword evidence="5" id="KW-0256">Endoplasmic reticulum</keyword>
<protein>
    <recommendedName>
        <fullName evidence="14">SWIM-type domain-containing protein</fullName>
    </recommendedName>
</protein>
<dbReference type="PANTHER" id="PTHR13050">
    <property type="entry name" value="USE1-LIKE PROTEIN"/>
    <property type="match status" value="1"/>
</dbReference>
<evidence type="ECO:0000313" key="12">
    <source>
        <dbReference type="EMBL" id="KAK8864633.1"/>
    </source>
</evidence>
<keyword evidence="9 11" id="KW-0472">Membrane</keyword>
<evidence type="ECO:0000256" key="11">
    <source>
        <dbReference type="SAM" id="Phobius"/>
    </source>
</evidence>
<sequence length="432" mass="47274">MKMCRSTLKDDKNAMRERSSKASRCEQGGSKGCDMRAIQRRYIYPRLWHSCQCVGSPFSGREKCPHVIDVTCVYLLLSNDLMLTWSALTYAPSTLAGLFVEQDKMIALPSPLLAQEPSPSARQAAQQAASNQHGLINLIRLVKSLEAKVASEGDEDVETWALKRDWETVLYARALLDALQGGNEQSSSTSSTLNELDQSLTYIESSYRSRLSSPLPTPPLNPALIALPTSPSTTNPVSRVSTPLPQPLRSSAVVEGPSTEHKHVPKSRGGEPSSGSVRKRRIQIETDQYLSQRAREDLTGQETGLLPLVGLHQDHRSANPKSASDREKLLGDGLGAAVGSAQLHEELGGQLVDMSHRLKLNAIHFATSLENEKTMLEDSGEVLEKNLAATRSSKKTLSSVSKKGRGTTCLTLGVVILVLVLFVWTYMLIRFT</sequence>
<evidence type="ECO:0000256" key="2">
    <source>
        <dbReference type="ARBA" id="ARBA00007891"/>
    </source>
</evidence>
<evidence type="ECO:0008006" key="14">
    <source>
        <dbReference type="Google" id="ProtNLM"/>
    </source>
</evidence>
<accession>A0AAW0Z3A3</accession>
<dbReference type="KEGG" id="kne:92179142"/>
<dbReference type="GO" id="GO:0031201">
    <property type="term" value="C:SNARE complex"/>
    <property type="evidence" value="ECO:0007669"/>
    <property type="project" value="TreeGrafter"/>
</dbReference>
<evidence type="ECO:0000256" key="10">
    <source>
        <dbReference type="SAM" id="MobiDB-lite"/>
    </source>
</evidence>
<dbReference type="GO" id="GO:0005789">
    <property type="term" value="C:endoplasmic reticulum membrane"/>
    <property type="evidence" value="ECO:0007669"/>
    <property type="project" value="UniProtKB-SubCell"/>
</dbReference>
<feature type="transmembrane region" description="Helical" evidence="11">
    <location>
        <begin position="409"/>
        <end position="429"/>
    </location>
</feature>
<comment type="subcellular location">
    <subcellularLocation>
        <location evidence="1">Endoplasmic reticulum membrane</location>
        <topology evidence="1">Single-pass type IV membrane protein</topology>
    </subcellularLocation>
</comment>
<evidence type="ECO:0000256" key="4">
    <source>
        <dbReference type="ARBA" id="ARBA00022692"/>
    </source>
</evidence>
<evidence type="ECO:0000256" key="7">
    <source>
        <dbReference type="ARBA" id="ARBA00022927"/>
    </source>
</evidence>
<keyword evidence="8 11" id="KW-1133">Transmembrane helix</keyword>
<organism evidence="12 13">
    <name type="scientific">Kwoniella newhampshirensis</name>
    <dbReference type="NCBI Taxonomy" id="1651941"/>
    <lineage>
        <taxon>Eukaryota</taxon>
        <taxon>Fungi</taxon>
        <taxon>Dikarya</taxon>
        <taxon>Basidiomycota</taxon>
        <taxon>Agaricomycotina</taxon>
        <taxon>Tremellomycetes</taxon>
        <taxon>Tremellales</taxon>
        <taxon>Cryptococcaceae</taxon>
        <taxon>Kwoniella</taxon>
    </lineage>
</organism>
<feature type="compositionally biased region" description="Basic and acidic residues" evidence="10">
    <location>
        <begin position="7"/>
        <end position="24"/>
    </location>
</feature>
<keyword evidence="6" id="KW-0931">ER-Golgi transport</keyword>